<evidence type="ECO:0000256" key="9">
    <source>
        <dbReference type="ARBA" id="ARBA00045724"/>
    </source>
</evidence>
<evidence type="ECO:0000256" key="6">
    <source>
        <dbReference type="ARBA" id="ARBA00038095"/>
    </source>
</evidence>
<dbReference type="GO" id="GO:0043810">
    <property type="term" value="F:ornithine-acyl [acyl carrier protein] N-acyltransferase activity"/>
    <property type="evidence" value="ECO:0007669"/>
    <property type="project" value="UniProtKB-EC"/>
</dbReference>
<keyword evidence="12" id="KW-1185">Reference proteome</keyword>
<dbReference type="Gene3D" id="3.40.630.30">
    <property type="match status" value="1"/>
</dbReference>
<dbReference type="AlphaFoldDB" id="A0A1G7AQX9"/>
<dbReference type="RefSeq" id="WP_090109919.1">
    <property type="nucleotide sequence ID" value="NZ_FNAT01000001.1"/>
</dbReference>
<organism evidence="11 12">
    <name type="scientific">Limimaricola pyoseonensis</name>
    <dbReference type="NCBI Taxonomy" id="521013"/>
    <lineage>
        <taxon>Bacteria</taxon>
        <taxon>Pseudomonadati</taxon>
        <taxon>Pseudomonadota</taxon>
        <taxon>Alphaproteobacteria</taxon>
        <taxon>Rhodobacterales</taxon>
        <taxon>Paracoccaceae</taxon>
        <taxon>Limimaricola</taxon>
    </lineage>
</organism>
<comment type="function">
    <text evidence="9">Catalyzes the first step in the biosynthesis of ornithine lipids, which are phosphorus-free membrane lipids. Catalyzes the 3-hydroxyacyl-acyl carrier protein-dependent acylation of ornithine to form lyso-ornithine lipid (LOL).</text>
</comment>
<dbReference type="Pfam" id="PF13444">
    <property type="entry name" value="Acetyltransf_5"/>
    <property type="match status" value="1"/>
</dbReference>
<dbReference type="EMBL" id="FNAT01000001">
    <property type="protein sequence ID" value="SDE17259.1"/>
    <property type="molecule type" value="Genomic_DNA"/>
</dbReference>
<accession>A0A1G7AQX9</accession>
<evidence type="ECO:0000256" key="5">
    <source>
        <dbReference type="ARBA" id="ARBA00023315"/>
    </source>
</evidence>
<dbReference type="InterPro" id="IPR016181">
    <property type="entry name" value="Acyl_CoA_acyltransferase"/>
</dbReference>
<comment type="catalytic activity">
    <reaction evidence="10">
        <text>a (3R)-hydroxyacyl-[ACP] + L-ornithine = a lyso-ornithine lipid + holo-[ACP] + H(+)</text>
        <dbReference type="Rhea" id="RHEA:20633"/>
        <dbReference type="Rhea" id="RHEA-COMP:9685"/>
        <dbReference type="Rhea" id="RHEA-COMP:9945"/>
        <dbReference type="ChEBI" id="CHEBI:15378"/>
        <dbReference type="ChEBI" id="CHEBI:46911"/>
        <dbReference type="ChEBI" id="CHEBI:64479"/>
        <dbReference type="ChEBI" id="CHEBI:78827"/>
        <dbReference type="ChEBI" id="CHEBI:138482"/>
        <dbReference type="EC" id="2.3.2.30"/>
    </reaction>
    <physiologicalReaction direction="left-to-right" evidence="10">
        <dbReference type="Rhea" id="RHEA:20634"/>
    </physiologicalReaction>
</comment>
<dbReference type="Proteomes" id="UP000198922">
    <property type="component" value="Unassembled WGS sequence"/>
</dbReference>
<keyword evidence="3" id="KW-0808">Transferase</keyword>
<dbReference type="STRING" id="521013.SAMN04488567_1074"/>
<evidence type="ECO:0000256" key="2">
    <source>
        <dbReference type="ARBA" id="ARBA00022516"/>
    </source>
</evidence>
<evidence type="ECO:0000256" key="4">
    <source>
        <dbReference type="ARBA" id="ARBA00023098"/>
    </source>
</evidence>
<keyword evidence="2" id="KW-0444">Lipid biosynthesis</keyword>
<evidence type="ECO:0000256" key="8">
    <source>
        <dbReference type="ARBA" id="ARBA00039866"/>
    </source>
</evidence>
<dbReference type="EC" id="2.3.2.30" evidence="7"/>
<dbReference type="OrthoDB" id="9787072at2"/>
<dbReference type="SUPFAM" id="SSF55729">
    <property type="entry name" value="Acyl-CoA N-acyltransferases (Nat)"/>
    <property type="match status" value="1"/>
</dbReference>
<keyword evidence="4" id="KW-0443">Lipid metabolism</keyword>
<dbReference type="InterPro" id="IPR052351">
    <property type="entry name" value="Ornithine_N-alpha-AT"/>
</dbReference>
<evidence type="ECO:0000256" key="10">
    <source>
        <dbReference type="ARBA" id="ARBA00047785"/>
    </source>
</evidence>
<evidence type="ECO:0000313" key="12">
    <source>
        <dbReference type="Proteomes" id="UP000198922"/>
    </source>
</evidence>
<keyword evidence="5" id="KW-0012">Acyltransferase</keyword>
<dbReference type="PANTHER" id="PTHR37323">
    <property type="entry name" value="GCN5-RELATED N-ACETYLTRANSFERASE"/>
    <property type="match status" value="1"/>
</dbReference>
<gene>
    <name evidence="11" type="ORF">SAMN04488567_1074</name>
</gene>
<dbReference type="PANTHER" id="PTHR37323:SF1">
    <property type="entry name" value="L-ORNITHINE N(ALPHA)-ACYLTRANSFERASE"/>
    <property type="match status" value="1"/>
</dbReference>
<proteinExistence type="inferred from homology"/>
<protein>
    <recommendedName>
        <fullName evidence="8">L-ornithine N(alpha)-acyltransferase</fullName>
        <ecNumber evidence="7">2.3.2.30</ecNumber>
    </recommendedName>
</protein>
<comment type="pathway">
    <text evidence="1">Lipid metabolism.</text>
</comment>
<reference evidence="12" key="1">
    <citation type="submission" date="2016-10" db="EMBL/GenBank/DDBJ databases">
        <authorList>
            <person name="Varghese N."/>
            <person name="Submissions S."/>
        </authorList>
    </citation>
    <scope>NUCLEOTIDE SEQUENCE [LARGE SCALE GENOMIC DNA]</scope>
    <source>
        <strain evidence="12">DSM 21424</strain>
    </source>
</reference>
<evidence type="ECO:0000256" key="7">
    <source>
        <dbReference type="ARBA" id="ARBA00039058"/>
    </source>
</evidence>
<comment type="similarity">
    <text evidence="6">Belongs to the acetyltransferase family. OlsB subfamily.</text>
</comment>
<evidence type="ECO:0000313" key="11">
    <source>
        <dbReference type="EMBL" id="SDE17259.1"/>
    </source>
</evidence>
<evidence type="ECO:0000256" key="1">
    <source>
        <dbReference type="ARBA" id="ARBA00005189"/>
    </source>
</evidence>
<dbReference type="GO" id="GO:0006629">
    <property type="term" value="P:lipid metabolic process"/>
    <property type="evidence" value="ECO:0007669"/>
    <property type="project" value="UniProtKB-KW"/>
</dbReference>
<evidence type="ECO:0000256" key="3">
    <source>
        <dbReference type="ARBA" id="ARBA00022679"/>
    </source>
</evidence>
<sequence>MGVILSRGRVAVRWAEGAEDLARSRALRHLCFVTRGGARQEADGLDALHRHLLVEAAGRALATCRLRVTPPGPDRARGAAGRAYDLGALADHPGAAMEIGRFCVHPDAGGPDALRLLWGALARVVAEKDVTLMFGCASFPGAEVARHAPTLGWLGRERALDALVTAQAGGVALAGLPPGAAMAARAGLPPLLRSYLAMGGRVGRDAVTDAAMNTVHVFCAVPVADVPGPRARALAALAQEGP</sequence>
<name>A0A1G7AQX9_9RHOB</name>